<dbReference type="AlphaFoldDB" id="A0AAV2IJ23"/>
<dbReference type="SUPFAM" id="SSF47986">
    <property type="entry name" value="DEATH domain"/>
    <property type="match status" value="1"/>
</dbReference>
<dbReference type="PANTHER" id="PTHR24198:SF194">
    <property type="entry name" value="INVERSIN-A"/>
    <property type="match status" value="1"/>
</dbReference>
<dbReference type="InterPro" id="IPR002110">
    <property type="entry name" value="Ankyrin_rpt"/>
</dbReference>
<dbReference type="Proteomes" id="UP001497497">
    <property type="component" value="Unassembled WGS sequence"/>
</dbReference>
<dbReference type="Gene3D" id="1.25.40.20">
    <property type="entry name" value="Ankyrin repeat-containing domain"/>
    <property type="match status" value="4"/>
</dbReference>
<proteinExistence type="predicted"/>
<feature type="repeat" description="ANK" evidence="3">
    <location>
        <begin position="363"/>
        <end position="395"/>
    </location>
</feature>
<gene>
    <name evidence="4" type="ORF">GSLYS_00019732001</name>
</gene>
<protein>
    <submittedName>
        <fullName evidence="4">Uncharacterized protein</fullName>
    </submittedName>
</protein>
<dbReference type="InterPro" id="IPR011029">
    <property type="entry name" value="DEATH-like_dom_sf"/>
</dbReference>
<sequence>MDAPSNGAKLITAVERGDLESIQSMIDSGVDINTTNNNGETVLLLAARSGNIDVIRLLCQNKANVNKKSVLGDTPLMVAAGEGRLDIVEEFCLRSAHVNATNLKGLSPLMWLDKGAVFEIAQLLIDKYRADVNHTNTDGESVLIRAVNEGFVGVVKVLVEKGACVDYSTKSGWNALLRATKKGNVEIVSFLLQNNANVNQKTKDAWTALNLACFKNYSSIAETLIRHHADVNIVNSKGFSPLMCACNNRDLRIVKLLIDHGANKNKITNDGMKALELANLAEDEEVEYLLTFDGDNNKLLMQTARDEGKVNIFKMLLDFGIDVNITSKNKTSVLMTACKAGNLKVVQLLLSRDDVMIDAVNNHGWNALMMASHGGHLAIVSELLKKGAEINKGNKLENSALLMATARGHIDIVERLLQSGADVNHMNQDRWTAAMLASQNGTLDIVKILMLNNADVDIVNSDGKTAAMLASENGFNNILNCLSDRCRGGSGVENGISVGTKGILDIQKIDKKEDDTDETLNKRLIVNNLEHSEGAVSINGQAINIDGQGVALIPQVAHHAHFNVAAGVLPAVVQQLVTGVSQMQIASQSGTIISHPHIVNVFVLHQSNSVTNNFTNVVQEKEQINTVKGKSEKMKPEDEDKIRKNWEFLIEHLDARDIAAAMFEGDIFDLSDKREIAELECSKKRNEILLSKLLNAGPGPAFQTFLTVLERDHSFIAQRLTENVSCPPLTSSVT</sequence>
<dbReference type="PROSITE" id="PS50297">
    <property type="entry name" value="ANK_REP_REGION"/>
    <property type="match status" value="5"/>
</dbReference>
<keyword evidence="5" id="KW-1185">Reference proteome</keyword>
<dbReference type="InterPro" id="IPR036770">
    <property type="entry name" value="Ankyrin_rpt-contain_sf"/>
</dbReference>
<dbReference type="Pfam" id="PF12796">
    <property type="entry name" value="Ank_2"/>
    <property type="match status" value="5"/>
</dbReference>
<dbReference type="PRINTS" id="PR01415">
    <property type="entry name" value="ANKYRIN"/>
</dbReference>
<organism evidence="4 5">
    <name type="scientific">Lymnaea stagnalis</name>
    <name type="common">Great pond snail</name>
    <name type="synonym">Helix stagnalis</name>
    <dbReference type="NCBI Taxonomy" id="6523"/>
    <lineage>
        <taxon>Eukaryota</taxon>
        <taxon>Metazoa</taxon>
        <taxon>Spiralia</taxon>
        <taxon>Lophotrochozoa</taxon>
        <taxon>Mollusca</taxon>
        <taxon>Gastropoda</taxon>
        <taxon>Heterobranchia</taxon>
        <taxon>Euthyneura</taxon>
        <taxon>Panpulmonata</taxon>
        <taxon>Hygrophila</taxon>
        <taxon>Lymnaeoidea</taxon>
        <taxon>Lymnaeidae</taxon>
        <taxon>Lymnaea</taxon>
    </lineage>
</organism>
<feature type="repeat" description="ANK" evidence="3">
    <location>
        <begin position="138"/>
        <end position="170"/>
    </location>
</feature>
<feature type="repeat" description="ANK" evidence="3">
    <location>
        <begin position="171"/>
        <end position="203"/>
    </location>
</feature>
<feature type="repeat" description="ANK" evidence="3">
    <location>
        <begin position="71"/>
        <end position="103"/>
    </location>
</feature>
<dbReference type="PANTHER" id="PTHR24198">
    <property type="entry name" value="ANKYRIN REPEAT AND PROTEIN KINASE DOMAIN-CONTAINING PROTEIN"/>
    <property type="match status" value="1"/>
</dbReference>
<feature type="repeat" description="ANK" evidence="3">
    <location>
        <begin position="204"/>
        <end position="236"/>
    </location>
</feature>
<name>A0AAV2IJ23_LYMST</name>
<feature type="repeat" description="ANK" evidence="3">
    <location>
        <begin position="38"/>
        <end position="70"/>
    </location>
</feature>
<dbReference type="SUPFAM" id="SSF48403">
    <property type="entry name" value="Ankyrin repeat"/>
    <property type="match status" value="2"/>
</dbReference>
<evidence type="ECO:0000313" key="4">
    <source>
        <dbReference type="EMBL" id="CAL1546355.1"/>
    </source>
</evidence>
<dbReference type="CDD" id="cd01671">
    <property type="entry name" value="CARD"/>
    <property type="match status" value="1"/>
</dbReference>
<evidence type="ECO:0000313" key="5">
    <source>
        <dbReference type="Proteomes" id="UP001497497"/>
    </source>
</evidence>
<evidence type="ECO:0000256" key="3">
    <source>
        <dbReference type="PROSITE-ProRule" id="PRU00023"/>
    </source>
</evidence>
<reference evidence="4 5" key="1">
    <citation type="submission" date="2024-04" db="EMBL/GenBank/DDBJ databases">
        <authorList>
            <consortium name="Genoscope - CEA"/>
            <person name="William W."/>
        </authorList>
    </citation>
    <scope>NUCLEOTIDE SEQUENCE [LARGE SCALE GENOMIC DNA]</scope>
</reference>
<evidence type="ECO:0000256" key="2">
    <source>
        <dbReference type="ARBA" id="ARBA00023043"/>
    </source>
</evidence>
<keyword evidence="1" id="KW-0677">Repeat</keyword>
<feature type="repeat" description="ANK" evidence="3">
    <location>
        <begin position="429"/>
        <end position="461"/>
    </location>
</feature>
<evidence type="ECO:0000256" key="1">
    <source>
        <dbReference type="ARBA" id="ARBA00022737"/>
    </source>
</evidence>
<comment type="caution">
    <text evidence="4">The sequence shown here is derived from an EMBL/GenBank/DDBJ whole genome shotgun (WGS) entry which is preliminary data.</text>
</comment>
<feature type="repeat" description="ANK" evidence="3">
    <location>
        <begin position="237"/>
        <end position="269"/>
    </location>
</feature>
<dbReference type="PROSITE" id="PS50088">
    <property type="entry name" value="ANK_REPEAT"/>
    <property type="match status" value="10"/>
</dbReference>
<dbReference type="EMBL" id="CAXITT010000801">
    <property type="protein sequence ID" value="CAL1546355.1"/>
    <property type="molecule type" value="Genomic_DNA"/>
</dbReference>
<keyword evidence="2 3" id="KW-0040">ANK repeat</keyword>
<feature type="repeat" description="ANK" evidence="3">
    <location>
        <begin position="396"/>
        <end position="428"/>
    </location>
</feature>
<dbReference type="Gene3D" id="1.10.533.10">
    <property type="entry name" value="Death Domain, Fas"/>
    <property type="match status" value="1"/>
</dbReference>
<dbReference type="SMART" id="SM00248">
    <property type="entry name" value="ANK"/>
    <property type="match status" value="13"/>
</dbReference>
<accession>A0AAV2IJ23</accession>
<feature type="repeat" description="ANK" evidence="3">
    <location>
        <begin position="5"/>
        <end position="37"/>
    </location>
</feature>